<reference evidence="3 4" key="1">
    <citation type="submission" date="2014-01" db="EMBL/GenBank/DDBJ databases">
        <title>Sulfitobacter sp. H3 (MCCC 1A00686) Genome Sequencing.</title>
        <authorList>
            <person name="Lai Q."/>
            <person name="Hong Z."/>
        </authorList>
    </citation>
    <scope>NUCLEOTIDE SEQUENCE [LARGE SCALE GENOMIC DNA]</scope>
    <source>
        <strain evidence="3 4">H3</strain>
    </source>
</reference>
<comment type="caution">
    <text evidence="3">The sequence shown here is derived from an EMBL/GenBank/DDBJ whole genome shotgun (WGS) entry which is preliminary data.</text>
</comment>
<dbReference type="InterPro" id="IPR001584">
    <property type="entry name" value="Integrase_cat-core"/>
</dbReference>
<name>A0A073IW03_9RHOB</name>
<dbReference type="InterPro" id="IPR015378">
    <property type="entry name" value="Transposase-like_Mu_C"/>
</dbReference>
<dbReference type="SUPFAM" id="SSF53098">
    <property type="entry name" value="Ribonuclease H-like"/>
    <property type="match status" value="1"/>
</dbReference>
<dbReference type="InterPro" id="IPR036397">
    <property type="entry name" value="RNaseH_sf"/>
</dbReference>
<dbReference type="RefSeq" id="WP_037932042.1">
    <property type="nucleotide sequence ID" value="NZ_FQVP01000025.1"/>
</dbReference>
<dbReference type="GO" id="GO:0003676">
    <property type="term" value="F:nucleic acid binding"/>
    <property type="evidence" value="ECO:0007669"/>
    <property type="project" value="InterPro"/>
</dbReference>
<dbReference type="Gene3D" id="3.30.420.10">
    <property type="entry name" value="Ribonuclease H-like superfamily/Ribonuclease H"/>
    <property type="match status" value="1"/>
</dbReference>
<gene>
    <name evidence="3" type="ORF">SUH3_16545</name>
</gene>
<dbReference type="InterPro" id="IPR012337">
    <property type="entry name" value="RNaseH-like_sf"/>
</dbReference>
<accession>A0A073IW03</accession>
<dbReference type="PROSITE" id="PS50994">
    <property type="entry name" value="INTEGRASE"/>
    <property type="match status" value="1"/>
</dbReference>
<evidence type="ECO:0000256" key="1">
    <source>
        <dbReference type="SAM" id="MobiDB-lite"/>
    </source>
</evidence>
<evidence type="ECO:0000313" key="4">
    <source>
        <dbReference type="Proteomes" id="UP000027746"/>
    </source>
</evidence>
<dbReference type="OrthoDB" id="9814072at2"/>
<evidence type="ECO:0000259" key="2">
    <source>
        <dbReference type="PROSITE" id="PS50994"/>
    </source>
</evidence>
<protein>
    <submittedName>
        <fullName evidence="3">Transposase</fullName>
    </submittedName>
</protein>
<evidence type="ECO:0000313" key="3">
    <source>
        <dbReference type="EMBL" id="KEJ93641.1"/>
    </source>
</evidence>
<proteinExistence type="predicted"/>
<dbReference type="GO" id="GO:0015074">
    <property type="term" value="P:DNA integration"/>
    <property type="evidence" value="ECO:0007669"/>
    <property type="project" value="InterPro"/>
</dbReference>
<keyword evidence="4" id="KW-1185">Reference proteome</keyword>
<feature type="domain" description="Integrase catalytic" evidence="2">
    <location>
        <begin position="154"/>
        <end position="366"/>
    </location>
</feature>
<organism evidence="3 4">
    <name type="scientific">Pseudosulfitobacter pseudonitzschiae</name>
    <dbReference type="NCBI Taxonomy" id="1402135"/>
    <lineage>
        <taxon>Bacteria</taxon>
        <taxon>Pseudomonadati</taxon>
        <taxon>Pseudomonadota</taxon>
        <taxon>Alphaproteobacteria</taxon>
        <taxon>Rhodobacterales</taxon>
        <taxon>Roseobacteraceae</taxon>
        <taxon>Pseudosulfitobacter</taxon>
    </lineage>
</organism>
<feature type="region of interest" description="Disordered" evidence="1">
    <location>
        <begin position="490"/>
        <end position="544"/>
    </location>
</feature>
<dbReference type="EMBL" id="JAMD01000038">
    <property type="protein sequence ID" value="KEJ93641.1"/>
    <property type="molecule type" value="Genomic_DNA"/>
</dbReference>
<dbReference type="AlphaFoldDB" id="A0A073IW03"/>
<dbReference type="Proteomes" id="UP000027746">
    <property type="component" value="Unassembled WGS sequence"/>
</dbReference>
<sequence>MTLNGQEPSDEAWSKATRIARELDRILDGTEPMRDAVARAASELRLSARQIYNHLSRYRDERRVSSLLPRTSGARRTRISQAVEEIIAQTLREMWLRPEQPDLAPIIEEIRARCASEGLSPPAYVTVAKRIPLLFTPEEIARRRHSGGKSLRRLKPRPGYIRAKHALDVVQIDHTPADIQFVEIIDGQGIFVGRPYLTIAADVATSAIIGFCLTLEQPSRLSVALCLAQAMCRKEDWLAERNINHAWPMFGRPKQVVVDSAMEFKSASFTRGCAEYGIAIQTRNKGTVHRGGVVERLLGKVNTVLRSLPGKTGRSIADRGEYLSADRAKLSFSDLERCIALAIIDHNLSQNARKLTVPMDDWERKRRVMEGPADNPMDVLLNFLPNTTRRISPQGISLFAIDYFDPWLGPSIARRDRLEAFDLRYDPRDMSHVYLRDPDTGAWRAVGRRDGLSEPITLWQHKAERNRLRESGRRPVEDRTAIRREIAATVDASASRKQQMKALTRARHAADAPKPYQKLAPSPAPTREGPARDRPRRVFPVEDW</sequence>
<dbReference type="Pfam" id="PF09299">
    <property type="entry name" value="Mu-transpos_C"/>
    <property type="match status" value="1"/>
</dbReference>